<accession>A0A1L7WE96</accession>
<evidence type="ECO:0000313" key="3">
    <source>
        <dbReference type="Proteomes" id="UP000184330"/>
    </source>
</evidence>
<reference evidence="2 3" key="1">
    <citation type="submission" date="2016-03" db="EMBL/GenBank/DDBJ databases">
        <authorList>
            <person name="Ploux O."/>
        </authorList>
    </citation>
    <scope>NUCLEOTIDE SEQUENCE [LARGE SCALE GENOMIC DNA]</scope>
    <source>
        <strain evidence="2 3">UAMH 11012</strain>
    </source>
</reference>
<feature type="region of interest" description="Disordered" evidence="1">
    <location>
        <begin position="1"/>
        <end position="22"/>
    </location>
</feature>
<evidence type="ECO:0000313" key="2">
    <source>
        <dbReference type="EMBL" id="CZR51105.1"/>
    </source>
</evidence>
<dbReference type="OrthoDB" id="194443at2759"/>
<protein>
    <recommendedName>
        <fullName evidence="4">BTB domain-containing protein</fullName>
    </recommendedName>
</protein>
<dbReference type="Proteomes" id="UP000184330">
    <property type="component" value="Unassembled WGS sequence"/>
</dbReference>
<gene>
    <name evidence="2" type="ORF">PAC_00980</name>
</gene>
<dbReference type="AlphaFoldDB" id="A0A1L7WE96"/>
<organism evidence="2 3">
    <name type="scientific">Phialocephala subalpina</name>
    <dbReference type="NCBI Taxonomy" id="576137"/>
    <lineage>
        <taxon>Eukaryota</taxon>
        <taxon>Fungi</taxon>
        <taxon>Dikarya</taxon>
        <taxon>Ascomycota</taxon>
        <taxon>Pezizomycotina</taxon>
        <taxon>Leotiomycetes</taxon>
        <taxon>Helotiales</taxon>
        <taxon>Mollisiaceae</taxon>
        <taxon>Phialocephala</taxon>
        <taxon>Phialocephala fortinii species complex</taxon>
    </lineage>
</organism>
<feature type="compositionally biased region" description="Acidic residues" evidence="1">
    <location>
        <begin position="1"/>
        <end position="11"/>
    </location>
</feature>
<evidence type="ECO:0008006" key="4">
    <source>
        <dbReference type="Google" id="ProtNLM"/>
    </source>
</evidence>
<dbReference type="Gene3D" id="3.30.710.10">
    <property type="entry name" value="Potassium Channel Kv1.1, Chain A"/>
    <property type="match status" value="1"/>
</dbReference>
<keyword evidence="3" id="KW-1185">Reference proteome</keyword>
<dbReference type="EMBL" id="FJOG01000001">
    <property type="protein sequence ID" value="CZR51105.1"/>
    <property type="molecule type" value="Genomic_DNA"/>
</dbReference>
<dbReference type="STRING" id="576137.A0A1L7WE96"/>
<proteinExistence type="predicted"/>
<sequence length="209" mass="23378">METPENQESESDAGTNTNSESGSVAVDVALTDDHWKVPSFSEPAAMVIFLAGPDDKIEKFLVHKDVVYFWSIVLKAAFNSGFIEGNPQTYRLPDGRLPLAFSTEPSFPEQAGEDLALAELWILADKLLIPSLQNLLVTRMVRIENRYKKAPSETFNYVYENTAAGSTLRDLAVHKCARLTPRAVVIRQTSDLIPKQLLVDLLLPYRRKL</sequence>
<name>A0A1L7WE96_9HELO</name>
<feature type="compositionally biased region" description="Polar residues" evidence="1">
    <location>
        <begin position="12"/>
        <end position="22"/>
    </location>
</feature>
<evidence type="ECO:0000256" key="1">
    <source>
        <dbReference type="SAM" id="MobiDB-lite"/>
    </source>
</evidence>
<dbReference type="InterPro" id="IPR011333">
    <property type="entry name" value="SKP1/BTB/POZ_sf"/>
</dbReference>